<dbReference type="OrthoDB" id="1470350at2759"/>
<dbReference type="Gene3D" id="1.10.630.10">
    <property type="entry name" value="Cytochrome P450"/>
    <property type="match status" value="1"/>
</dbReference>
<evidence type="ECO:0000256" key="6">
    <source>
        <dbReference type="SAM" id="MobiDB-lite"/>
    </source>
</evidence>
<evidence type="ECO:0000256" key="2">
    <source>
        <dbReference type="ARBA" id="ARBA00022723"/>
    </source>
</evidence>
<name>A0A6A6Q8B4_9PEZI</name>
<keyword evidence="4" id="KW-0408">Iron</keyword>
<evidence type="ECO:0000256" key="3">
    <source>
        <dbReference type="ARBA" id="ARBA00023002"/>
    </source>
</evidence>
<dbReference type="GO" id="GO:0005506">
    <property type="term" value="F:iron ion binding"/>
    <property type="evidence" value="ECO:0007669"/>
    <property type="project" value="InterPro"/>
</dbReference>
<dbReference type="GeneID" id="54477503"/>
<keyword evidence="8" id="KW-1185">Reference proteome</keyword>
<evidence type="ECO:0000256" key="1">
    <source>
        <dbReference type="ARBA" id="ARBA00010617"/>
    </source>
</evidence>
<evidence type="ECO:0000256" key="4">
    <source>
        <dbReference type="ARBA" id="ARBA00023004"/>
    </source>
</evidence>
<dbReference type="GO" id="GO:0004497">
    <property type="term" value="F:monooxygenase activity"/>
    <property type="evidence" value="ECO:0007669"/>
    <property type="project" value="UniProtKB-KW"/>
</dbReference>
<feature type="compositionally biased region" description="Polar residues" evidence="6">
    <location>
        <begin position="1"/>
        <end position="13"/>
    </location>
</feature>
<evidence type="ECO:0000313" key="8">
    <source>
        <dbReference type="Proteomes" id="UP000799767"/>
    </source>
</evidence>
<evidence type="ECO:0000313" key="7">
    <source>
        <dbReference type="EMBL" id="KAF2488244.1"/>
    </source>
</evidence>
<dbReference type="GO" id="GO:0016705">
    <property type="term" value="F:oxidoreductase activity, acting on paired donors, with incorporation or reduction of molecular oxygen"/>
    <property type="evidence" value="ECO:0007669"/>
    <property type="project" value="InterPro"/>
</dbReference>
<dbReference type="AlphaFoldDB" id="A0A6A6Q8B4"/>
<evidence type="ECO:0008006" key="9">
    <source>
        <dbReference type="Google" id="ProtNLM"/>
    </source>
</evidence>
<evidence type="ECO:0000256" key="5">
    <source>
        <dbReference type="ARBA" id="ARBA00023033"/>
    </source>
</evidence>
<dbReference type="EMBL" id="MU001631">
    <property type="protein sequence ID" value="KAF2488244.1"/>
    <property type="molecule type" value="Genomic_DNA"/>
</dbReference>
<dbReference type="PANTHER" id="PTHR46300:SF2">
    <property type="entry name" value="CYTOCHROME P450 MONOOXYGENASE ALNH-RELATED"/>
    <property type="match status" value="1"/>
</dbReference>
<sequence length="149" mass="17117">MTTLGNRSSTGRYTRSVEDPQSVRAPNENDFVVNSFRLDEYLSNIAPFLLKLPSWLGKDRAVVQQFTNTFWGTLLKEHSEMRERVRVGTALECFQTNFLANQEEYGLYDLEALGVFFAFMDAGTSSPHNVMLSFTICMLQDPEWLKMLE</sequence>
<dbReference type="GO" id="GO:0020037">
    <property type="term" value="F:heme binding"/>
    <property type="evidence" value="ECO:0007669"/>
    <property type="project" value="InterPro"/>
</dbReference>
<gene>
    <name evidence="7" type="ORF">BDY17DRAFT_320732</name>
</gene>
<dbReference type="InterPro" id="IPR036396">
    <property type="entry name" value="Cyt_P450_sf"/>
</dbReference>
<dbReference type="SUPFAM" id="SSF48264">
    <property type="entry name" value="Cytochrome P450"/>
    <property type="match status" value="1"/>
</dbReference>
<proteinExistence type="inferred from homology"/>
<dbReference type="RefSeq" id="XP_033594813.1">
    <property type="nucleotide sequence ID" value="XM_033736501.1"/>
</dbReference>
<dbReference type="InterPro" id="IPR050364">
    <property type="entry name" value="Cytochrome_P450_fung"/>
</dbReference>
<comment type="similarity">
    <text evidence="1">Belongs to the cytochrome P450 family.</text>
</comment>
<dbReference type="Proteomes" id="UP000799767">
    <property type="component" value="Unassembled WGS sequence"/>
</dbReference>
<reference evidence="7" key="1">
    <citation type="journal article" date="2020" name="Stud. Mycol.">
        <title>101 Dothideomycetes genomes: a test case for predicting lifestyles and emergence of pathogens.</title>
        <authorList>
            <person name="Haridas S."/>
            <person name="Albert R."/>
            <person name="Binder M."/>
            <person name="Bloem J."/>
            <person name="Labutti K."/>
            <person name="Salamov A."/>
            <person name="Andreopoulos B."/>
            <person name="Baker S."/>
            <person name="Barry K."/>
            <person name="Bills G."/>
            <person name="Bluhm B."/>
            <person name="Cannon C."/>
            <person name="Castanera R."/>
            <person name="Culley D."/>
            <person name="Daum C."/>
            <person name="Ezra D."/>
            <person name="Gonzalez J."/>
            <person name="Henrissat B."/>
            <person name="Kuo A."/>
            <person name="Liang C."/>
            <person name="Lipzen A."/>
            <person name="Lutzoni F."/>
            <person name="Magnuson J."/>
            <person name="Mondo S."/>
            <person name="Nolan M."/>
            <person name="Ohm R."/>
            <person name="Pangilinan J."/>
            <person name="Park H.-J."/>
            <person name="Ramirez L."/>
            <person name="Alfaro M."/>
            <person name="Sun H."/>
            <person name="Tritt A."/>
            <person name="Yoshinaga Y."/>
            <person name="Zwiers L.-H."/>
            <person name="Turgeon B."/>
            <person name="Goodwin S."/>
            <person name="Spatafora J."/>
            <person name="Crous P."/>
            <person name="Grigoriev I."/>
        </authorList>
    </citation>
    <scope>NUCLEOTIDE SEQUENCE</scope>
    <source>
        <strain evidence="7">CBS 113389</strain>
    </source>
</reference>
<protein>
    <recommendedName>
        <fullName evidence="9">Cytochrome P450</fullName>
    </recommendedName>
</protein>
<keyword evidence="3" id="KW-0560">Oxidoreductase</keyword>
<dbReference type="PANTHER" id="PTHR46300">
    <property type="entry name" value="P450, PUTATIVE (EUROFUNG)-RELATED-RELATED"/>
    <property type="match status" value="1"/>
</dbReference>
<feature type="region of interest" description="Disordered" evidence="6">
    <location>
        <begin position="1"/>
        <end position="22"/>
    </location>
</feature>
<organism evidence="7 8">
    <name type="scientific">Neohortaea acidophila</name>
    <dbReference type="NCBI Taxonomy" id="245834"/>
    <lineage>
        <taxon>Eukaryota</taxon>
        <taxon>Fungi</taxon>
        <taxon>Dikarya</taxon>
        <taxon>Ascomycota</taxon>
        <taxon>Pezizomycotina</taxon>
        <taxon>Dothideomycetes</taxon>
        <taxon>Dothideomycetidae</taxon>
        <taxon>Mycosphaerellales</taxon>
        <taxon>Teratosphaeriaceae</taxon>
        <taxon>Neohortaea</taxon>
    </lineage>
</organism>
<accession>A0A6A6Q8B4</accession>
<keyword evidence="2" id="KW-0479">Metal-binding</keyword>
<keyword evidence="5" id="KW-0503">Monooxygenase</keyword>